<name>A0A0X3UVX9_9ACTN</name>
<dbReference type="RefSeq" id="WP_067688835.1">
    <property type="nucleotide sequence ID" value="NZ_LLZH01000085.1"/>
</dbReference>
<sequence>MNKLTRTLTMGGFGILAALAVGAAPAQATTGNAVPEKKSASHKVQLREGVQVVGYYRTPQACELAGRFGERDGYWDIHDCSPVRLGVRRGAWALQVASDDNWDRVGFAVPLRAVVGFPVRFRPMWPGQYGPGRPGGFGHGHGPRDNGHWGHGPRGHDGPRGHGHDGPRGNDGPRGHGHDGPRGHDGPGRR</sequence>
<organism evidence="3 4">
    <name type="scientific">Actinoplanes awajinensis subsp. mycoplanecinus</name>
    <dbReference type="NCBI Taxonomy" id="135947"/>
    <lineage>
        <taxon>Bacteria</taxon>
        <taxon>Bacillati</taxon>
        <taxon>Actinomycetota</taxon>
        <taxon>Actinomycetes</taxon>
        <taxon>Micromonosporales</taxon>
        <taxon>Micromonosporaceae</taxon>
        <taxon>Actinoplanes</taxon>
    </lineage>
</organism>
<keyword evidence="2" id="KW-0732">Signal</keyword>
<dbReference type="EMBL" id="LLZH01000085">
    <property type="protein sequence ID" value="KUL36690.1"/>
    <property type="molecule type" value="Genomic_DNA"/>
</dbReference>
<feature type="chain" id="PRO_5007055293" evidence="2">
    <location>
        <begin position="29"/>
        <end position="190"/>
    </location>
</feature>
<proteinExistence type="predicted"/>
<feature type="region of interest" description="Disordered" evidence="1">
    <location>
        <begin position="132"/>
        <end position="190"/>
    </location>
</feature>
<dbReference type="Proteomes" id="UP000053244">
    <property type="component" value="Unassembled WGS sequence"/>
</dbReference>
<protein>
    <submittedName>
        <fullName evidence="3">Uncharacterized protein</fullName>
    </submittedName>
</protein>
<evidence type="ECO:0000256" key="1">
    <source>
        <dbReference type="SAM" id="MobiDB-lite"/>
    </source>
</evidence>
<evidence type="ECO:0000313" key="4">
    <source>
        <dbReference type="Proteomes" id="UP000053244"/>
    </source>
</evidence>
<keyword evidence="4" id="KW-1185">Reference proteome</keyword>
<comment type="caution">
    <text evidence="3">The sequence shown here is derived from an EMBL/GenBank/DDBJ whole genome shotgun (WGS) entry which is preliminary data.</text>
</comment>
<evidence type="ECO:0000313" key="3">
    <source>
        <dbReference type="EMBL" id="KUL36690.1"/>
    </source>
</evidence>
<dbReference type="AlphaFoldDB" id="A0A0X3UVX9"/>
<feature type="signal peptide" evidence="2">
    <location>
        <begin position="1"/>
        <end position="28"/>
    </location>
</feature>
<feature type="compositionally biased region" description="Basic and acidic residues" evidence="1">
    <location>
        <begin position="142"/>
        <end position="190"/>
    </location>
</feature>
<reference evidence="3 4" key="1">
    <citation type="submission" date="2015-10" db="EMBL/GenBank/DDBJ databases">
        <authorList>
            <person name="Gilbert D.G."/>
        </authorList>
    </citation>
    <scope>NUCLEOTIDE SEQUENCE [LARGE SCALE GENOMIC DNA]</scope>
    <source>
        <strain evidence="3 4">NRRL B-16712</strain>
    </source>
</reference>
<gene>
    <name evidence="3" type="ORF">ADL15_12705</name>
</gene>
<accession>A0A0X3UVX9</accession>
<evidence type="ECO:0000256" key="2">
    <source>
        <dbReference type="SAM" id="SignalP"/>
    </source>
</evidence>
<dbReference type="OrthoDB" id="3298876at2"/>